<comment type="caution">
    <text evidence="7">The sequence shown here is derived from an EMBL/GenBank/DDBJ whole genome shotgun (WGS) entry which is preliminary data.</text>
</comment>
<evidence type="ECO:0000313" key="7">
    <source>
        <dbReference type="EMBL" id="GIE05825.1"/>
    </source>
</evidence>
<organism evidence="7 8">
    <name type="scientific">Paractinoplanes durhamensis</name>
    <dbReference type="NCBI Taxonomy" id="113563"/>
    <lineage>
        <taxon>Bacteria</taxon>
        <taxon>Bacillati</taxon>
        <taxon>Actinomycetota</taxon>
        <taxon>Actinomycetes</taxon>
        <taxon>Micromonosporales</taxon>
        <taxon>Micromonosporaceae</taxon>
        <taxon>Paractinoplanes</taxon>
    </lineage>
</organism>
<dbReference type="InterPro" id="IPR006311">
    <property type="entry name" value="TAT_signal"/>
</dbReference>
<keyword evidence="2 6" id="KW-0732">Signal</keyword>
<dbReference type="PANTHER" id="PTHR43817">
    <property type="entry name" value="GLYCOSYL HYDROLASE"/>
    <property type="match status" value="1"/>
</dbReference>
<name>A0ABQ3Z7K3_9ACTN</name>
<keyword evidence="3 5" id="KW-0378">Hydrolase</keyword>
<evidence type="ECO:0000256" key="4">
    <source>
        <dbReference type="ARBA" id="ARBA00023295"/>
    </source>
</evidence>
<comment type="similarity">
    <text evidence="1 5">Belongs to the glycosyl hydrolase 43 family.</text>
</comment>
<evidence type="ECO:0000256" key="2">
    <source>
        <dbReference type="ARBA" id="ARBA00022729"/>
    </source>
</evidence>
<gene>
    <name evidence="7" type="ORF">Adu01nite_71750</name>
</gene>
<dbReference type="InterPro" id="IPR006710">
    <property type="entry name" value="Glyco_hydro_43"/>
</dbReference>
<dbReference type="Gene3D" id="2.115.10.20">
    <property type="entry name" value="Glycosyl hydrolase domain, family 43"/>
    <property type="match status" value="1"/>
</dbReference>
<sequence length="468" mass="50848">MISRRTLLRGSLGVAAGAGVAGLAAAGTAEAAGPRTDAEIYGVPTAQPLISQRADPFITPRTDGKYYFTGSVPEYDRLVVRGATTIAGLPAATETVVWRRPATGKMAGHIWAPELHRIDGRWYIYFAAGDSDDVFRIRTYVLESVKADPTDASGWTLKGQLLTEWDGFTLDSTTFSHRGHRYLVWAQSEPEIAVNTSLYIARMSNPWTLATKPTRITTPTRSWEIQGYKVNEGPAVLIRNGRVFLTFSASATDARYCMGLLTADADADLLDRDSWVKTPDPIFVTNTETSRFGPGHNSFTKAEDGVTDVLVFHARDYRDITGDPLYDPNRHTRVQKVYWHPDGTPLFGIPVGDGGPILRVSPADRPADFVRHTDDGLIVVERAPRDLAATQFRFEAQADGTEVIRSVDHPTKVLAVDAGVVKLDAAGSSFRRETVRNGVKIAVAGGGYLKQSGAAISVAPAGTVFRLS</sequence>
<feature type="signal peptide" evidence="6">
    <location>
        <begin position="1"/>
        <end position="31"/>
    </location>
</feature>
<evidence type="ECO:0000256" key="1">
    <source>
        <dbReference type="ARBA" id="ARBA00009865"/>
    </source>
</evidence>
<evidence type="ECO:0000256" key="3">
    <source>
        <dbReference type="ARBA" id="ARBA00022801"/>
    </source>
</evidence>
<evidence type="ECO:0000313" key="8">
    <source>
        <dbReference type="Proteomes" id="UP000637628"/>
    </source>
</evidence>
<keyword evidence="4 5" id="KW-0326">Glycosidase</keyword>
<dbReference type="RefSeq" id="WP_203733712.1">
    <property type="nucleotide sequence ID" value="NZ_BAAATX010000027.1"/>
</dbReference>
<dbReference type="Pfam" id="PF04616">
    <property type="entry name" value="Glyco_hydro_43"/>
    <property type="match status" value="1"/>
</dbReference>
<feature type="chain" id="PRO_5045991335" description="Alpha-N-arabinofuranosidase" evidence="6">
    <location>
        <begin position="32"/>
        <end position="468"/>
    </location>
</feature>
<dbReference type="InterPro" id="IPR023296">
    <property type="entry name" value="Glyco_hydro_beta-prop_sf"/>
</dbReference>
<dbReference type="EMBL" id="BOML01000058">
    <property type="protein sequence ID" value="GIE05825.1"/>
    <property type="molecule type" value="Genomic_DNA"/>
</dbReference>
<evidence type="ECO:0000256" key="5">
    <source>
        <dbReference type="RuleBase" id="RU361187"/>
    </source>
</evidence>
<evidence type="ECO:0000256" key="6">
    <source>
        <dbReference type="SAM" id="SignalP"/>
    </source>
</evidence>
<protein>
    <recommendedName>
        <fullName evidence="9">Alpha-N-arabinofuranosidase</fullName>
    </recommendedName>
</protein>
<reference evidence="7 8" key="1">
    <citation type="submission" date="2021-01" db="EMBL/GenBank/DDBJ databases">
        <title>Whole genome shotgun sequence of Actinoplanes durhamensis NBRC 14914.</title>
        <authorList>
            <person name="Komaki H."/>
            <person name="Tamura T."/>
        </authorList>
    </citation>
    <scope>NUCLEOTIDE SEQUENCE [LARGE SCALE GENOMIC DNA]</scope>
    <source>
        <strain evidence="7 8">NBRC 14914</strain>
    </source>
</reference>
<keyword evidence="8" id="KW-1185">Reference proteome</keyword>
<dbReference type="SUPFAM" id="SSF75005">
    <property type="entry name" value="Arabinanase/levansucrase/invertase"/>
    <property type="match status" value="1"/>
</dbReference>
<dbReference type="PANTHER" id="PTHR43817:SF1">
    <property type="entry name" value="HYDROLASE, FAMILY 43, PUTATIVE (AFU_ORTHOLOGUE AFUA_3G01660)-RELATED"/>
    <property type="match status" value="1"/>
</dbReference>
<dbReference type="PROSITE" id="PS51318">
    <property type="entry name" value="TAT"/>
    <property type="match status" value="1"/>
</dbReference>
<proteinExistence type="inferred from homology"/>
<accession>A0ABQ3Z7K3</accession>
<dbReference type="Proteomes" id="UP000637628">
    <property type="component" value="Unassembled WGS sequence"/>
</dbReference>
<evidence type="ECO:0008006" key="9">
    <source>
        <dbReference type="Google" id="ProtNLM"/>
    </source>
</evidence>